<evidence type="ECO:0000313" key="2">
    <source>
        <dbReference type="EMBL" id="KZT61778.1"/>
    </source>
</evidence>
<feature type="chain" id="PRO_5007859998" description="Secreted protein" evidence="1">
    <location>
        <begin position="27"/>
        <end position="93"/>
    </location>
</feature>
<proteinExistence type="predicted"/>
<gene>
    <name evidence="2" type="ORF">CALCODRAFT_490679</name>
</gene>
<organism evidence="2 3">
    <name type="scientific">Calocera cornea HHB12733</name>
    <dbReference type="NCBI Taxonomy" id="1353952"/>
    <lineage>
        <taxon>Eukaryota</taxon>
        <taxon>Fungi</taxon>
        <taxon>Dikarya</taxon>
        <taxon>Basidiomycota</taxon>
        <taxon>Agaricomycotina</taxon>
        <taxon>Dacrymycetes</taxon>
        <taxon>Dacrymycetales</taxon>
        <taxon>Dacrymycetaceae</taxon>
        <taxon>Calocera</taxon>
    </lineage>
</organism>
<keyword evidence="3" id="KW-1185">Reference proteome</keyword>
<keyword evidence="1" id="KW-0732">Signal</keyword>
<evidence type="ECO:0000256" key="1">
    <source>
        <dbReference type="SAM" id="SignalP"/>
    </source>
</evidence>
<accession>A0A165JFQ8</accession>
<dbReference type="EMBL" id="KV423920">
    <property type="protein sequence ID" value="KZT61778.1"/>
    <property type="molecule type" value="Genomic_DNA"/>
</dbReference>
<name>A0A165JFQ8_9BASI</name>
<dbReference type="InParanoid" id="A0A165JFQ8"/>
<feature type="signal peptide" evidence="1">
    <location>
        <begin position="1"/>
        <end position="26"/>
    </location>
</feature>
<protein>
    <recommendedName>
        <fullName evidence="4">Secreted protein</fullName>
    </recommendedName>
</protein>
<sequence>MPMHPSKVLSSLHLLMHLCAPRYTFASANSPLTPGARASTFTPALSPILPISCLPPPTPSQSDSPGCTHLLLEHLADADVSFSPCSTYRSADA</sequence>
<dbReference type="AlphaFoldDB" id="A0A165JFQ8"/>
<dbReference type="Proteomes" id="UP000076842">
    <property type="component" value="Unassembled WGS sequence"/>
</dbReference>
<reference evidence="2 3" key="1">
    <citation type="journal article" date="2016" name="Mol. Biol. Evol.">
        <title>Comparative Genomics of Early-Diverging Mushroom-Forming Fungi Provides Insights into the Origins of Lignocellulose Decay Capabilities.</title>
        <authorList>
            <person name="Nagy L.G."/>
            <person name="Riley R."/>
            <person name="Tritt A."/>
            <person name="Adam C."/>
            <person name="Daum C."/>
            <person name="Floudas D."/>
            <person name="Sun H."/>
            <person name="Yadav J.S."/>
            <person name="Pangilinan J."/>
            <person name="Larsson K.H."/>
            <person name="Matsuura K."/>
            <person name="Barry K."/>
            <person name="Labutti K."/>
            <person name="Kuo R."/>
            <person name="Ohm R.A."/>
            <person name="Bhattacharya S.S."/>
            <person name="Shirouzu T."/>
            <person name="Yoshinaga Y."/>
            <person name="Martin F.M."/>
            <person name="Grigoriev I.V."/>
            <person name="Hibbett D.S."/>
        </authorList>
    </citation>
    <scope>NUCLEOTIDE SEQUENCE [LARGE SCALE GENOMIC DNA]</scope>
    <source>
        <strain evidence="2 3">HHB12733</strain>
    </source>
</reference>
<evidence type="ECO:0000313" key="3">
    <source>
        <dbReference type="Proteomes" id="UP000076842"/>
    </source>
</evidence>
<evidence type="ECO:0008006" key="4">
    <source>
        <dbReference type="Google" id="ProtNLM"/>
    </source>
</evidence>